<dbReference type="SUPFAM" id="SSF53850">
    <property type="entry name" value="Periplasmic binding protein-like II"/>
    <property type="match status" value="1"/>
</dbReference>
<dbReference type="InterPro" id="IPR006059">
    <property type="entry name" value="SBP"/>
</dbReference>
<name>A0A7J2U2B7_9CREN</name>
<dbReference type="EMBL" id="DSEU01000039">
    <property type="protein sequence ID" value="HEM66978.1"/>
    <property type="molecule type" value="Genomic_DNA"/>
</dbReference>
<dbReference type="PANTHER" id="PTHR43649">
    <property type="entry name" value="ARABINOSE-BINDING PROTEIN-RELATED"/>
    <property type="match status" value="1"/>
</dbReference>
<protein>
    <submittedName>
        <fullName evidence="1">Extracellular solute-binding protein</fullName>
    </submittedName>
</protein>
<dbReference type="Gene3D" id="3.40.190.10">
    <property type="entry name" value="Periplasmic binding protein-like II"/>
    <property type="match status" value="2"/>
</dbReference>
<dbReference type="Pfam" id="PF01547">
    <property type="entry name" value="SBP_bac_1"/>
    <property type="match status" value="1"/>
</dbReference>
<proteinExistence type="predicted"/>
<dbReference type="AlphaFoldDB" id="A0A7J2U2B7"/>
<accession>A0A7J2U2B7</accession>
<evidence type="ECO:0000313" key="1">
    <source>
        <dbReference type="EMBL" id="HEM66978.1"/>
    </source>
</evidence>
<gene>
    <name evidence="1" type="ORF">ENO26_05365</name>
</gene>
<dbReference type="InterPro" id="IPR050490">
    <property type="entry name" value="Bact_solute-bd_prot1"/>
</dbReference>
<comment type="caution">
    <text evidence="1">The sequence shown here is derived from an EMBL/GenBank/DDBJ whole genome shotgun (WGS) entry which is preliminary data.</text>
</comment>
<organism evidence="1">
    <name type="scientific">Ignisphaera aggregans</name>
    <dbReference type="NCBI Taxonomy" id="334771"/>
    <lineage>
        <taxon>Archaea</taxon>
        <taxon>Thermoproteota</taxon>
        <taxon>Thermoprotei</taxon>
        <taxon>Desulfurococcales</taxon>
        <taxon>Desulfurococcaceae</taxon>
        <taxon>Ignisphaera</taxon>
    </lineage>
</organism>
<dbReference type="PANTHER" id="PTHR43649:SF12">
    <property type="entry name" value="DIACETYLCHITOBIOSE BINDING PROTEIN DASA"/>
    <property type="match status" value="1"/>
</dbReference>
<reference evidence="1" key="1">
    <citation type="journal article" date="2020" name="mSystems">
        <title>Genome- and Community-Level Interaction Insights into Carbon Utilization and Element Cycling Functions of Hydrothermarchaeota in Hydrothermal Sediment.</title>
        <authorList>
            <person name="Zhou Z."/>
            <person name="Liu Y."/>
            <person name="Xu W."/>
            <person name="Pan J."/>
            <person name="Luo Z.H."/>
            <person name="Li M."/>
        </authorList>
    </citation>
    <scope>NUCLEOTIDE SEQUENCE [LARGE SCALE GENOMIC DNA]</scope>
    <source>
        <strain evidence="1">SpSt-125</strain>
    </source>
</reference>
<sequence length="537" mass="59265">MSIPMSKTVVYLLVLLIVLSIVSIALVATLPRAPTGVVTVTTPITVPTLSVVTVTAPGAPGATVTVEKTVTVPGAPGATVTTTIPPTTVTQTVTVTGTAAPAIPPLAEWLASAAAPYKGVTIRMVTESTPTGLFIRDVLAAEFEKITGIHAIVETVSWDEMFRKEISTVQAKASDYDVFYVEQDIIAQYGYNNWLIPLDDFIANPKLTYPGYDINDIFVLDQYIYNGKILAIPFESFLKIYVYRKDLFEKYGIKLPDVLTWDFVKKVAEFFGTGTKEPGVYGWVAQAAYHPCLFYEMVESVWPTFGVQYWGITNGLEVRFNNTCGKKAYRTYIELLKYAPPGVSSYTWDEVGATFTRGGAVQGLMYAEFFGTIFKQNPNMIGKYGVAYPPIDPDCYGGGYIGYFDMGGMGINPYSKNKEAAWLFIQWVTSKENVKRIMENINTVVRWSALEELGDKLDAKYGHGYFALLKKAIKERVFRGAPPFPFHLDISQQAYAPLHKAVTGETTPEAAVDEMAALVKKILAPWKEKLGVLPPYT</sequence>